<comment type="function">
    <text evidence="2">Catalyzes the epimerization of the C3' and C5'positions of dTDP-6-deoxy-D-xylo-4-hexulose, forming dTDP-6-deoxy-L-lyxo-4-hexulose.</text>
</comment>
<gene>
    <name evidence="9" type="ORF">K8W16_09610</name>
</gene>
<feature type="region of interest" description="Disordered" evidence="8">
    <location>
        <begin position="107"/>
        <end position="174"/>
    </location>
</feature>
<feature type="compositionally biased region" description="Basic and acidic residues" evidence="8">
    <location>
        <begin position="155"/>
        <end position="174"/>
    </location>
</feature>
<dbReference type="Pfam" id="PF00908">
    <property type="entry name" value="dTDP_sugar_isom"/>
    <property type="match status" value="1"/>
</dbReference>
<dbReference type="Gene3D" id="2.60.120.10">
    <property type="entry name" value="Jelly Rolls"/>
    <property type="match status" value="1"/>
</dbReference>
<evidence type="ECO:0000313" key="9">
    <source>
        <dbReference type="EMBL" id="HJD97885.1"/>
    </source>
</evidence>
<evidence type="ECO:0000313" key="10">
    <source>
        <dbReference type="Proteomes" id="UP000698963"/>
    </source>
</evidence>
<feature type="compositionally biased region" description="Basic and acidic residues" evidence="8">
    <location>
        <begin position="127"/>
        <end position="148"/>
    </location>
</feature>
<dbReference type="AlphaFoldDB" id="A0A921AXV0"/>
<dbReference type="EC" id="5.1.3.13" evidence="3"/>
<evidence type="ECO:0000256" key="1">
    <source>
        <dbReference type="ARBA" id="ARBA00001298"/>
    </source>
</evidence>
<proteinExistence type="predicted"/>
<dbReference type="EMBL" id="DYZA01000193">
    <property type="protein sequence ID" value="HJD97885.1"/>
    <property type="molecule type" value="Genomic_DNA"/>
</dbReference>
<evidence type="ECO:0000256" key="3">
    <source>
        <dbReference type="ARBA" id="ARBA00012098"/>
    </source>
</evidence>
<comment type="caution">
    <text evidence="9">The sequence shown here is derived from an EMBL/GenBank/DDBJ whole genome shotgun (WGS) entry which is preliminary data.</text>
</comment>
<organism evidence="9 10">
    <name type="scientific">Mailhella massiliensis</name>
    <dbReference type="NCBI Taxonomy" id="1903261"/>
    <lineage>
        <taxon>Bacteria</taxon>
        <taxon>Pseudomonadati</taxon>
        <taxon>Thermodesulfobacteriota</taxon>
        <taxon>Desulfovibrionia</taxon>
        <taxon>Desulfovibrionales</taxon>
        <taxon>Desulfovibrionaceae</taxon>
        <taxon>Mailhella</taxon>
    </lineage>
</organism>
<evidence type="ECO:0000256" key="6">
    <source>
        <dbReference type="ARBA" id="ARBA00031424"/>
    </source>
</evidence>
<comment type="catalytic activity">
    <reaction evidence="1">
        <text>dTDP-4-dehydro-6-deoxy-alpha-D-glucose = dTDP-4-dehydro-beta-L-rhamnose</text>
        <dbReference type="Rhea" id="RHEA:16969"/>
        <dbReference type="ChEBI" id="CHEBI:57649"/>
        <dbReference type="ChEBI" id="CHEBI:62830"/>
        <dbReference type="EC" id="5.1.3.13"/>
    </reaction>
</comment>
<dbReference type="Proteomes" id="UP000698963">
    <property type="component" value="Unassembled WGS sequence"/>
</dbReference>
<evidence type="ECO:0000256" key="4">
    <source>
        <dbReference type="ARBA" id="ARBA00019595"/>
    </source>
</evidence>
<dbReference type="InterPro" id="IPR011051">
    <property type="entry name" value="RmlC_Cupin_sf"/>
</dbReference>
<name>A0A921AXV0_9BACT</name>
<sequence>MDIRRASPACGRHAAVELSAGNRLRLMIPRGFAQGFSVPGGEAAFACKCGKRCCKEPEGGIRSDEPAAGRRIDKARALTAAKGKACPYVSGFESCFRRRGAEAGRKTCRRAGEQVPESGTRAAGRCESAERRSRGEEGTFHESADSGRRSGNAPRRRDLHTPETHGGDRGQAHSLAYHEDILALRFS</sequence>
<reference evidence="9" key="2">
    <citation type="submission" date="2021-09" db="EMBL/GenBank/DDBJ databases">
        <authorList>
            <person name="Gilroy R."/>
        </authorList>
    </citation>
    <scope>NUCLEOTIDE SEQUENCE</scope>
    <source>
        <strain evidence="9">ChiGjej2B2-19336</strain>
    </source>
</reference>
<evidence type="ECO:0000256" key="7">
    <source>
        <dbReference type="ARBA" id="ARBA00033311"/>
    </source>
</evidence>
<dbReference type="InterPro" id="IPR014710">
    <property type="entry name" value="RmlC-like_jellyroll"/>
</dbReference>
<dbReference type="GO" id="GO:0008830">
    <property type="term" value="F:dTDP-4-dehydrorhamnose 3,5-epimerase activity"/>
    <property type="evidence" value="ECO:0007669"/>
    <property type="project" value="UniProtKB-EC"/>
</dbReference>
<evidence type="ECO:0000256" key="8">
    <source>
        <dbReference type="SAM" id="MobiDB-lite"/>
    </source>
</evidence>
<reference evidence="9" key="1">
    <citation type="journal article" date="2021" name="PeerJ">
        <title>Extensive microbial diversity within the chicken gut microbiome revealed by metagenomics and culture.</title>
        <authorList>
            <person name="Gilroy R."/>
            <person name="Ravi A."/>
            <person name="Getino M."/>
            <person name="Pursley I."/>
            <person name="Horton D.L."/>
            <person name="Alikhan N.F."/>
            <person name="Baker D."/>
            <person name="Gharbi K."/>
            <person name="Hall N."/>
            <person name="Watson M."/>
            <person name="Adriaenssens E.M."/>
            <person name="Foster-Nyarko E."/>
            <person name="Jarju S."/>
            <person name="Secka A."/>
            <person name="Antonio M."/>
            <person name="Oren A."/>
            <person name="Chaudhuri R.R."/>
            <person name="La Ragione R."/>
            <person name="Hildebrand F."/>
            <person name="Pallen M.J."/>
        </authorList>
    </citation>
    <scope>NUCLEOTIDE SEQUENCE</scope>
    <source>
        <strain evidence="9">ChiGjej2B2-19336</strain>
    </source>
</reference>
<dbReference type="SUPFAM" id="SSF51182">
    <property type="entry name" value="RmlC-like cupins"/>
    <property type="match status" value="1"/>
</dbReference>
<evidence type="ECO:0000256" key="2">
    <source>
        <dbReference type="ARBA" id="ARBA00001997"/>
    </source>
</evidence>
<evidence type="ECO:0000256" key="5">
    <source>
        <dbReference type="ARBA" id="ARBA00029758"/>
    </source>
</evidence>
<accession>A0A921AXV0</accession>
<dbReference type="InterPro" id="IPR000888">
    <property type="entry name" value="RmlC-like"/>
</dbReference>
<protein>
    <recommendedName>
        <fullName evidence="4">dTDP-4-dehydrorhamnose 3,5-epimerase</fullName>
        <ecNumber evidence="3">5.1.3.13</ecNumber>
    </recommendedName>
    <alternativeName>
        <fullName evidence="6">Thymidine diphospho-4-keto-rhamnose 3,5-epimerase</fullName>
    </alternativeName>
    <alternativeName>
        <fullName evidence="5">dTDP-4-keto-6-deoxyglucose 3,5-epimerase</fullName>
    </alternativeName>
    <alternativeName>
        <fullName evidence="7">dTDP-6-deoxy-D-xylo-4-hexulose 3,5-epimerase</fullName>
    </alternativeName>
</protein>